<dbReference type="RefSeq" id="WP_205121664.1">
    <property type="nucleotide sequence ID" value="NZ_JAFBCM010000001.1"/>
</dbReference>
<gene>
    <name evidence="1" type="ORF">ACFOUW_02700</name>
</gene>
<protein>
    <submittedName>
        <fullName evidence="1">Uncharacterized protein</fullName>
    </submittedName>
</protein>
<sequence>MTGSEHVEAERRRRALAVERVREEYASQLLKAQQAVEVAPYAWSLWADAVLAEVERGLESADLATPTGSGEPQPDDRLVDPRYVAAVDAGRSLVEVAKMLEQAAQATRQQPS</sequence>
<name>A0ABV7Y651_9ACTN</name>
<dbReference type="EMBL" id="JBHRZH010000003">
    <property type="protein sequence ID" value="MFC3759730.1"/>
    <property type="molecule type" value="Genomic_DNA"/>
</dbReference>
<evidence type="ECO:0000313" key="1">
    <source>
        <dbReference type="EMBL" id="MFC3759730.1"/>
    </source>
</evidence>
<keyword evidence="2" id="KW-1185">Reference proteome</keyword>
<evidence type="ECO:0000313" key="2">
    <source>
        <dbReference type="Proteomes" id="UP001595699"/>
    </source>
</evidence>
<proteinExistence type="predicted"/>
<reference evidence="2" key="1">
    <citation type="journal article" date="2019" name="Int. J. Syst. Evol. Microbiol.">
        <title>The Global Catalogue of Microorganisms (GCM) 10K type strain sequencing project: providing services to taxonomists for standard genome sequencing and annotation.</title>
        <authorList>
            <consortium name="The Broad Institute Genomics Platform"/>
            <consortium name="The Broad Institute Genome Sequencing Center for Infectious Disease"/>
            <person name="Wu L."/>
            <person name="Ma J."/>
        </authorList>
    </citation>
    <scope>NUCLEOTIDE SEQUENCE [LARGE SCALE GENOMIC DNA]</scope>
    <source>
        <strain evidence="2">CGMCC 4.7241</strain>
    </source>
</reference>
<organism evidence="1 2">
    <name type="scientific">Tenggerimyces flavus</name>
    <dbReference type="NCBI Taxonomy" id="1708749"/>
    <lineage>
        <taxon>Bacteria</taxon>
        <taxon>Bacillati</taxon>
        <taxon>Actinomycetota</taxon>
        <taxon>Actinomycetes</taxon>
        <taxon>Propionibacteriales</taxon>
        <taxon>Nocardioidaceae</taxon>
        <taxon>Tenggerimyces</taxon>
    </lineage>
</organism>
<dbReference type="Proteomes" id="UP001595699">
    <property type="component" value="Unassembled WGS sequence"/>
</dbReference>
<accession>A0ABV7Y651</accession>
<comment type="caution">
    <text evidence="1">The sequence shown here is derived from an EMBL/GenBank/DDBJ whole genome shotgun (WGS) entry which is preliminary data.</text>
</comment>